<feature type="compositionally biased region" description="Polar residues" evidence="1">
    <location>
        <begin position="109"/>
        <end position="120"/>
    </location>
</feature>
<feature type="compositionally biased region" description="Polar residues" evidence="1">
    <location>
        <begin position="1"/>
        <end position="12"/>
    </location>
</feature>
<organism evidence="2 3">
    <name type="scientific">Ovis ammon polii</name>
    <dbReference type="NCBI Taxonomy" id="230172"/>
    <lineage>
        <taxon>Eukaryota</taxon>
        <taxon>Metazoa</taxon>
        <taxon>Chordata</taxon>
        <taxon>Craniata</taxon>
        <taxon>Vertebrata</taxon>
        <taxon>Euteleostomi</taxon>
        <taxon>Mammalia</taxon>
        <taxon>Eutheria</taxon>
        <taxon>Laurasiatheria</taxon>
        <taxon>Artiodactyla</taxon>
        <taxon>Ruminantia</taxon>
        <taxon>Pecora</taxon>
        <taxon>Bovidae</taxon>
        <taxon>Caprinae</taxon>
        <taxon>Ovis</taxon>
    </lineage>
</organism>
<dbReference type="Proteomes" id="UP001214576">
    <property type="component" value="Unassembled WGS sequence"/>
</dbReference>
<feature type="region of interest" description="Disordered" evidence="1">
    <location>
        <begin position="100"/>
        <end position="147"/>
    </location>
</feature>
<sequence>MEPLRQRQQADQTEPGGPSAYDSHSSSAATTGSGKSQKTPSCFLGVHQRENVSKVVSGLGRFLSPPMNPPGPQLLCPGNDMKVMPLQQGPCALSHLLARTPREADTRPARSTQPPCQCTRVQRGERTLINSHGKRTGPPSPVGDLYP</sequence>
<keyword evidence="3" id="KW-1185">Reference proteome</keyword>
<name>A0AAD4Y0P3_OVIAM</name>
<feature type="region of interest" description="Disordered" evidence="1">
    <location>
        <begin position="1"/>
        <end position="46"/>
    </location>
</feature>
<gene>
    <name evidence="2" type="ORF">MG293_016354</name>
</gene>
<proteinExistence type="predicted"/>
<dbReference type="AlphaFoldDB" id="A0AAD4Y0P3"/>
<comment type="caution">
    <text evidence="2">The sequence shown here is derived from an EMBL/GenBank/DDBJ whole genome shotgun (WGS) entry which is preliminary data.</text>
</comment>
<protein>
    <submittedName>
        <fullName evidence="2">Uncharacterized protein</fullName>
    </submittedName>
</protein>
<evidence type="ECO:0000256" key="1">
    <source>
        <dbReference type="SAM" id="MobiDB-lite"/>
    </source>
</evidence>
<evidence type="ECO:0000313" key="2">
    <source>
        <dbReference type="EMBL" id="KAI4533335.1"/>
    </source>
</evidence>
<accession>A0AAD4Y0P3</accession>
<dbReference type="EMBL" id="JAKZEL010000020">
    <property type="protein sequence ID" value="KAI4533335.1"/>
    <property type="molecule type" value="Genomic_DNA"/>
</dbReference>
<reference evidence="2" key="1">
    <citation type="submission" date="2022-03" db="EMBL/GenBank/DDBJ databases">
        <title>Genomic analyses of argali, domestic sheep and their hybrids provide insights into chromosomal evolution, heterosis and genetic basis of agronomic traits.</title>
        <authorList>
            <person name="Li M."/>
        </authorList>
    </citation>
    <scope>NUCLEOTIDE SEQUENCE</scope>
    <source>
        <strain evidence="2">CAU-MHL-2022a</strain>
        <tissue evidence="2">Skin</tissue>
    </source>
</reference>
<feature type="compositionally biased region" description="Low complexity" evidence="1">
    <location>
        <begin position="23"/>
        <end position="36"/>
    </location>
</feature>
<evidence type="ECO:0000313" key="3">
    <source>
        <dbReference type="Proteomes" id="UP001214576"/>
    </source>
</evidence>